<comment type="caution">
    <text evidence="6">The sequence shown here is derived from an EMBL/GenBank/DDBJ whole genome shotgun (WGS) entry which is preliminary data.</text>
</comment>
<organism evidence="6 7">
    <name type="scientific">Scytonema millei VB511283</name>
    <dbReference type="NCBI Taxonomy" id="1245923"/>
    <lineage>
        <taxon>Bacteria</taxon>
        <taxon>Bacillati</taxon>
        <taxon>Cyanobacteriota</taxon>
        <taxon>Cyanophyceae</taxon>
        <taxon>Nostocales</taxon>
        <taxon>Scytonemataceae</taxon>
        <taxon>Scytonema</taxon>
    </lineage>
</organism>
<dbReference type="GO" id="GO:0016757">
    <property type="term" value="F:glycosyltransferase activity"/>
    <property type="evidence" value="ECO:0007669"/>
    <property type="project" value="UniProtKB-KW"/>
</dbReference>
<dbReference type="OrthoDB" id="73743at2"/>
<keyword evidence="7" id="KW-1185">Reference proteome</keyword>
<reference evidence="6 7" key="1">
    <citation type="journal article" date="2015" name="Genome Announc.">
        <title>Draft Genome Sequence of the Terrestrial Cyanobacterium Scytonema millei VB511283, Isolated from Eastern India.</title>
        <authorList>
            <person name="Sen D."/>
            <person name="Chandrababunaidu M.M."/>
            <person name="Singh D."/>
            <person name="Sanghi N."/>
            <person name="Ghorai A."/>
            <person name="Mishra G.P."/>
            <person name="Madduluri M."/>
            <person name="Adhikary S.P."/>
            <person name="Tripathy S."/>
        </authorList>
    </citation>
    <scope>NUCLEOTIDE SEQUENCE [LARGE SCALE GENOMIC DNA]</scope>
    <source>
        <strain evidence="6 7">VB511283</strain>
    </source>
</reference>
<dbReference type="PANTHER" id="PTHR12526:SF640">
    <property type="entry name" value="COLANIC ACID BIOSYNTHESIS GLYCOSYLTRANSFERASE WCAL-RELATED"/>
    <property type="match status" value="1"/>
</dbReference>
<evidence type="ECO:0000256" key="2">
    <source>
        <dbReference type="ARBA" id="ARBA00022676"/>
    </source>
</evidence>
<accession>A0A9X5E4X8</accession>
<evidence type="ECO:0000256" key="3">
    <source>
        <dbReference type="ARBA" id="ARBA00022679"/>
    </source>
</evidence>
<keyword evidence="2" id="KW-0328">Glycosyltransferase</keyword>
<dbReference type="EMBL" id="JTJC03000002">
    <property type="protein sequence ID" value="NHC35091.1"/>
    <property type="molecule type" value="Genomic_DNA"/>
</dbReference>
<dbReference type="RefSeq" id="WP_039716470.1">
    <property type="nucleotide sequence ID" value="NZ_JTJC03000002.1"/>
</dbReference>
<comment type="similarity">
    <text evidence="1">Belongs to the glycosyltransferase group 1 family. Glycosyltransferase 4 subfamily.</text>
</comment>
<protein>
    <submittedName>
        <fullName evidence="6">Colanic acid biosynthesis glycosyltransferase WcaL</fullName>
    </submittedName>
</protein>
<dbReference type="AlphaFoldDB" id="A0A9X5E4X8"/>
<dbReference type="InterPro" id="IPR001296">
    <property type="entry name" value="Glyco_trans_1"/>
</dbReference>
<name>A0A9X5E4X8_9CYAN</name>
<dbReference type="SUPFAM" id="SSF53756">
    <property type="entry name" value="UDP-Glycosyltransferase/glycogen phosphorylase"/>
    <property type="match status" value="1"/>
</dbReference>
<dbReference type="Proteomes" id="UP000031532">
    <property type="component" value="Unassembled WGS sequence"/>
</dbReference>
<evidence type="ECO:0000256" key="1">
    <source>
        <dbReference type="ARBA" id="ARBA00009481"/>
    </source>
</evidence>
<evidence type="ECO:0000259" key="5">
    <source>
        <dbReference type="Pfam" id="PF13439"/>
    </source>
</evidence>
<evidence type="ECO:0000259" key="4">
    <source>
        <dbReference type="Pfam" id="PF00534"/>
    </source>
</evidence>
<proteinExistence type="inferred from homology"/>
<dbReference type="Pfam" id="PF13439">
    <property type="entry name" value="Glyco_transf_4"/>
    <property type="match status" value="1"/>
</dbReference>
<keyword evidence="3" id="KW-0808">Transferase</keyword>
<feature type="domain" description="Glycosyl transferase family 1" evidence="4">
    <location>
        <begin position="222"/>
        <end position="386"/>
    </location>
</feature>
<sequence length="410" mass="46562">MLKVAFIVNHFPLLSETFILNQITGLLERGHQVDIYTCTPGDLNKVHPDVEKYRLLERTYYLPEIPQNFLRRSLKAISLLSINFTKAPAKLLRSLNGFKYGKSATSLRLFYAAIASADKGAYDIVHCQFGTLSFWGMLFRTINAPQAKLVVSFRGYDISQFIQEHGDRIYDRTFVEADLFLPNCDFFKRRLLKLGCDEKKICVHYSGIDCARFQYTPRDRHSNQKICIATIGRLVEKKGIEYSIRAVAKIAKFCPNLEYKIVGCGSLQTELEQLIQELELTNIVHLLGKKDRQEIIEVLQASHIFIAPSITARDGNQDAPVNVLKEAMAIGLPVISTYHGGIPELVEDGVSGFLVPERDTEAIASKLQYLIAHPEIWNIIGAAGRQRVEKYFNMQNLNDELVDIYQKVSR</sequence>
<evidence type="ECO:0000313" key="7">
    <source>
        <dbReference type="Proteomes" id="UP000031532"/>
    </source>
</evidence>
<evidence type="ECO:0000313" key="6">
    <source>
        <dbReference type="EMBL" id="NHC35091.1"/>
    </source>
</evidence>
<feature type="domain" description="Glycosyltransferase subfamily 4-like N-terminal" evidence="5">
    <location>
        <begin position="93"/>
        <end position="212"/>
    </location>
</feature>
<gene>
    <name evidence="6" type="ORF">QH73_0010530</name>
</gene>
<dbReference type="Gene3D" id="3.40.50.2000">
    <property type="entry name" value="Glycogen Phosphorylase B"/>
    <property type="match status" value="2"/>
</dbReference>
<dbReference type="PANTHER" id="PTHR12526">
    <property type="entry name" value="GLYCOSYLTRANSFERASE"/>
    <property type="match status" value="1"/>
</dbReference>
<dbReference type="InterPro" id="IPR028098">
    <property type="entry name" value="Glyco_trans_4-like_N"/>
</dbReference>
<dbReference type="Pfam" id="PF00534">
    <property type="entry name" value="Glycos_transf_1"/>
    <property type="match status" value="1"/>
</dbReference>